<dbReference type="Gene3D" id="1.20.120.1490">
    <property type="match status" value="1"/>
</dbReference>
<keyword evidence="3" id="KW-1185">Reference proteome</keyword>
<evidence type="ECO:0000313" key="3">
    <source>
        <dbReference type="Proteomes" id="UP000184171"/>
    </source>
</evidence>
<accession>A0A1M6NY32</accession>
<dbReference type="EMBL" id="FQZT01000038">
    <property type="protein sequence ID" value="SHK00550.1"/>
    <property type="molecule type" value="Genomic_DNA"/>
</dbReference>
<name>A0A1M6NY32_MALRU</name>
<evidence type="ECO:0000256" key="1">
    <source>
        <dbReference type="SAM" id="Coils"/>
    </source>
</evidence>
<proteinExistence type="predicted"/>
<keyword evidence="1" id="KW-0175">Coiled coil</keyword>
<dbReference type="RefSeq" id="WP_072910227.1">
    <property type="nucleotide sequence ID" value="NZ_FQZT01000038.1"/>
</dbReference>
<gene>
    <name evidence="2" type="ORF">SAMN02745165_03737</name>
</gene>
<sequence length="171" mass="18834">MINTTAKQKILIFTLVVGFLAVASTSFACWNCRGEYSSGSAYSSTNLTTEEQQQLDAVKEKYSGQLDELQATLNSKTEEYRSASANDSTTVGALRNLETEIVDLEKQYWALLNKANKEAGSFIAGGNGSWFRCGYNGCDHQNHWGRMGQGRHMGSGHMSRMAGHMGGCWRN</sequence>
<feature type="coiled-coil region" evidence="1">
    <location>
        <begin position="52"/>
        <end position="114"/>
    </location>
</feature>
<dbReference type="PROSITE" id="PS51257">
    <property type="entry name" value="PROKAR_LIPOPROTEIN"/>
    <property type="match status" value="1"/>
</dbReference>
<dbReference type="STRING" id="1122189.SAMN02745165_03737"/>
<evidence type="ECO:0000313" key="2">
    <source>
        <dbReference type="EMBL" id="SHK00550.1"/>
    </source>
</evidence>
<dbReference type="OrthoDB" id="5405461at2"/>
<evidence type="ECO:0008006" key="4">
    <source>
        <dbReference type="Google" id="ProtNLM"/>
    </source>
</evidence>
<organism evidence="2 3">
    <name type="scientific">Malonomonas rubra DSM 5091</name>
    <dbReference type="NCBI Taxonomy" id="1122189"/>
    <lineage>
        <taxon>Bacteria</taxon>
        <taxon>Pseudomonadati</taxon>
        <taxon>Thermodesulfobacteriota</taxon>
        <taxon>Desulfuromonadia</taxon>
        <taxon>Desulfuromonadales</taxon>
        <taxon>Geopsychrobacteraceae</taxon>
        <taxon>Malonomonas</taxon>
    </lineage>
</organism>
<reference evidence="2 3" key="1">
    <citation type="submission" date="2016-11" db="EMBL/GenBank/DDBJ databases">
        <authorList>
            <person name="Jaros S."/>
            <person name="Januszkiewicz K."/>
            <person name="Wedrychowicz H."/>
        </authorList>
    </citation>
    <scope>NUCLEOTIDE SEQUENCE [LARGE SCALE GENOMIC DNA]</scope>
    <source>
        <strain evidence="2 3">DSM 5091</strain>
    </source>
</reference>
<dbReference type="AlphaFoldDB" id="A0A1M6NY32"/>
<dbReference type="Proteomes" id="UP000184171">
    <property type="component" value="Unassembled WGS sequence"/>
</dbReference>
<protein>
    <recommendedName>
        <fullName evidence="4">Zinc resistance-associated protein</fullName>
    </recommendedName>
</protein>